<feature type="region of interest" description="Disordered" evidence="7">
    <location>
        <begin position="106"/>
        <end position="126"/>
    </location>
</feature>
<keyword evidence="1" id="KW-0240">DNA-directed RNA polymerase</keyword>
<evidence type="ECO:0000256" key="4">
    <source>
        <dbReference type="ARBA" id="ARBA00022695"/>
    </source>
</evidence>
<dbReference type="PANTHER" id="PTHR30313:SF2">
    <property type="entry name" value="DNA PRIMASE"/>
    <property type="match status" value="1"/>
</dbReference>
<keyword evidence="6" id="KW-0804">Transcription</keyword>
<evidence type="ECO:0000256" key="1">
    <source>
        <dbReference type="ARBA" id="ARBA00022478"/>
    </source>
</evidence>
<dbReference type="PROSITE" id="PS50880">
    <property type="entry name" value="TOPRIM"/>
    <property type="match status" value="1"/>
</dbReference>
<evidence type="ECO:0000256" key="2">
    <source>
        <dbReference type="ARBA" id="ARBA00022515"/>
    </source>
</evidence>
<dbReference type="InterPro" id="IPR036977">
    <property type="entry name" value="DNA_primase_Znf_CHC2"/>
</dbReference>
<evidence type="ECO:0000256" key="3">
    <source>
        <dbReference type="ARBA" id="ARBA00022679"/>
    </source>
</evidence>
<comment type="caution">
    <text evidence="9">The sequence shown here is derived from an EMBL/GenBank/DDBJ whole genome shotgun (WGS) entry which is preliminary data.</text>
</comment>
<dbReference type="GO" id="GO:0000428">
    <property type="term" value="C:DNA-directed RNA polymerase complex"/>
    <property type="evidence" value="ECO:0007669"/>
    <property type="project" value="UniProtKB-KW"/>
</dbReference>
<reference evidence="9 10" key="1">
    <citation type="submission" date="2019-08" db="EMBL/GenBank/DDBJ databases">
        <title>Selenomonas sp. mPRGC5 and Selenomonas sp. mPRGC8 isolated from ruminal fluid of dairy goat (Capra hircus).</title>
        <authorList>
            <person name="Poothong S."/>
            <person name="Nuengjamnong C."/>
            <person name="Tanasupawat S."/>
        </authorList>
    </citation>
    <scope>NUCLEOTIDE SEQUENCE [LARGE SCALE GENOMIC DNA]</scope>
    <source>
        <strain evidence="10">mPRGC5</strain>
    </source>
</reference>
<dbReference type="OrthoDB" id="2206610at2"/>
<dbReference type="InterPro" id="IPR034154">
    <property type="entry name" value="TOPRIM_DnaG/twinkle"/>
</dbReference>
<keyword evidence="10" id="KW-1185">Reference proteome</keyword>
<dbReference type="InterPro" id="IPR006171">
    <property type="entry name" value="TOPRIM_dom"/>
</dbReference>
<evidence type="ECO:0000256" key="7">
    <source>
        <dbReference type="SAM" id="MobiDB-lite"/>
    </source>
</evidence>
<dbReference type="GO" id="GO:0016779">
    <property type="term" value="F:nucleotidyltransferase activity"/>
    <property type="evidence" value="ECO:0007669"/>
    <property type="project" value="UniProtKB-KW"/>
</dbReference>
<evidence type="ECO:0000256" key="6">
    <source>
        <dbReference type="ARBA" id="ARBA00023163"/>
    </source>
</evidence>
<keyword evidence="5" id="KW-0235">DNA replication</keyword>
<protein>
    <submittedName>
        <fullName evidence="9">Toprim domain-containing protein</fullName>
    </submittedName>
</protein>
<dbReference type="GO" id="GO:0006269">
    <property type="term" value="P:DNA replication, synthesis of primer"/>
    <property type="evidence" value="ECO:0007669"/>
    <property type="project" value="UniProtKB-KW"/>
</dbReference>
<sequence length="570" mass="64184">MEEALAMKYLDEQEKMELGRHLADYLIESGCVTADALGRGNNFCCPDPAHGDDSPSAHYYDKGPNSCPVVYCFGCGNTWDLFKLIGARENLPDFSQQVERARELYGSRERSADTRPVAYSQPRQRPTVRVEATAEDKVRILQYKLNCQQNILQTDFWRKRGFTEDFVKSHGLGYDVREKRLIIPTDTAYVARATQPDERIRYKNPKGVSVSLTGSEKIKEQGKVFIVEGALDALAIEQSGGKAIALNSVSNANLLVSLAKDSPAEFLITLDNDEAGLTTGKKLAEKLADMGRSVTLVPKAWEPCKDPGEWLEIGGKEVLERKLQDIAKPHTEVKTEAQEDKETYQQLYERLLEHKPEHAKSDLIEYWERVTGEIRNAVTRLHEAQKFCEALDLWTVAIGQAAKEFDFKTEELAPVREVLKELGKNAQQEADDWNAIFDIMTKLDDFTRDLIEKAVEARKASPLLALPKVQHAGSLDEVLMKLESENFEAVYYAAVKEVCRKQAGTGIFEADKEVVPLLKEKGIGNAHITGIMANSPRLEHLDQQQRLMDSRRFVEYITGSGKDREEAISR</sequence>
<evidence type="ECO:0000256" key="5">
    <source>
        <dbReference type="ARBA" id="ARBA00022705"/>
    </source>
</evidence>
<dbReference type="GO" id="GO:0008270">
    <property type="term" value="F:zinc ion binding"/>
    <property type="evidence" value="ECO:0007669"/>
    <property type="project" value="InterPro"/>
</dbReference>
<keyword evidence="4" id="KW-0548">Nucleotidyltransferase</keyword>
<dbReference type="PANTHER" id="PTHR30313">
    <property type="entry name" value="DNA PRIMASE"/>
    <property type="match status" value="1"/>
</dbReference>
<dbReference type="GO" id="GO:0005737">
    <property type="term" value="C:cytoplasm"/>
    <property type="evidence" value="ECO:0007669"/>
    <property type="project" value="TreeGrafter"/>
</dbReference>
<keyword evidence="2" id="KW-0639">Primosome</keyword>
<dbReference type="Pfam" id="PF13155">
    <property type="entry name" value="Toprim_2"/>
    <property type="match status" value="1"/>
</dbReference>
<organism evidence="9 10">
    <name type="scientific">Selenomonas ruminis</name>
    <dbReference type="NCBI Taxonomy" id="2593411"/>
    <lineage>
        <taxon>Bacteria</taxon>
        <taxon>Bacillati</taxon>
        <taxon>Bacillota</taxon>
        <taxon>Negativicutes</taxon>
        <taxon>Selenomonadales</taxon>
        <taxon>Selenomonadaceae</taxon>
        <taxon>Selenomonas</taxon>
    </lineage>
</organism>
<dbReference type="CDD" id="cd01029">
    <property type="entry name" value="TOPRIM_primases"/>
    <property type="match status" value="1"/>
</dbReference>
<proteinExistence type="predicted"/>
<keyword evidence="3" id="KW-0808">Transferase</keyword>
<dbReference type="SUPFAM" id="SSF57783">
    <property type="entry name" value="Zinc beta-ribbon"/>
    <property type="match status" value="1"/>
</dbReference>
<dbReference type="SMART" id="SM00493">
    <property type="entry name" value="TOPRIM"/>
    <property type="match status" value="1"/>
</dbReference>
<feature type="domain" description="Toprim" evidence="8">
    <location>
        <begin position="222"/>
        <end position="302"/>
    </location>
</feature>
<accession>A0A5D6VZV5</accession>
<dbReference type="Gene3D" id="3.90.580.10">
    <property type="entry name" value="Zinc finger, CHC2-type domain"/>
    <property type="match status" value="1"/>
</dbReference>
<dbReference type="AlphaFoldDB" id="A0A5D6VZV5"/>
<evidence type="ECO:0000313" key="10">
    <source>
        <dbReference type="Proteomes" id="UP000323646"/>
    </source>
</evidence>
<dbReference type="Proteomes" id="UP000323646">
    <property type="component" value="Unassembled WGS sequence"/>
</dbReference>
<dbReference type="GO" id="GO:1990077">
    <property type="term" value="C:primosome complex"/>
    <property type="evidence" value="ECO:0007669"/>
    <property type="project" value="UniProtKB-KW"/>
</dbReference>
<dbReference type="Gene3D" id="3.40.1360.10">
    <property type="match status" value="1"/>
</dbReference>
<gene>
    <name evidence="9" type="ORF">FZ040_11655</name>
</gene>
<dbReference type="EMBL" id="VTOY01000014">
    <property type="protein sequence ID" value="TYZ20469.1"/>
    <property type="molecule type" value="Genomic_DNA"/>
</dbReference>
<dbReference type="InterPro" id="IPR050219">
    <property type="entry name" value="DnaG_primase"/>
</dbReference>
<evidence type="ECO:0000259" key="8">
    <source>
        <dbReference type="PROSITE" id="PS50880"/>
    </source>
</evidence>
<evidence type="ECO:0000313" key="9">
    <source>
        <dbReference type="EMBL" id="TYZ20469.1"/>
    </source>
</evidence>
<dbReference type="GO" id="GO:0003677">
    <property type="term" value="F:DNA binding"/>
    <property type="evidence" value="ECO:0007669"/>
    <property type="project" value="InterPro"/>
</dbReference>
<name>A0A5D6VZV5_9FIRM</name>
<dbReference type="SUPFAM" id="SSF56731">
    <property type="entry name" value="DNA primase core"/>
    <property type="match status" value="1"/>
</dbReference>